<dbReference type="Proteomes" id="UP000178935">
    <property type="component" value="Unassembled WGS sequence"/>
</dbReference>
<keyword evidence="3 6" id="KW-0812">Transmembrane</keyword>
<dbReference type="EMBL" id="MHPU01000041">
    <property type="protein sequence ID" value="OGZ87556.1"/>
    <property type="molecule type" value="Genomic_DNA"/>
</dbReference>
<feature type="transmembrane region" description="Helical" evidence="6">
    <location>
        <begin position="280"/>
        <end position="300"/>
    </location>
</feature>
<comment type="subcellular location">
    <subcellularLocation>
        <location evidence="1">Cell membrane</location>
        <topology evidence="1">Multi-pass membrane protein</topology>
    </subcellularLocation>
</comment>
<feature type="transmembrane region" description="Helical" evidence="6">
    <location>
        <begin position="218"/>
        <end position="244"/>
    </location>
</feature>
<feature type="transmembrane region" description="Helical" evidence="6">
    <location>
        <begin position="338"/>
        <end position="359"/>
    </location>
</feature>
<feature type="transmembrane region" description="Helical" evidence="6">
    <location>
        <begin position="256"/>
        <end position="274"/>
    </location>
</feature>
<evidence type="ECO:0000259" key="7">
    <source>
        <dbReference type="Pfam" id="PF03772"/>
    </source>
</evidence>
<feature type="transmembrane region" description="Helical" evidence="6">
    <location>
        <begin position="312"/>
        <end position="332"/>
    </location>
</feature>
<dbReference type="NCBIfam" id="TIGR00360">
    <property type="entry name" value="ComEC_N-term"/>
    <property type="match status" value="1"/>
</dbReference>
<evidence type="ECO:0000313" key="9">
    <source>
        <dbReference type="EMBL" id="OGZ87556.1"/>
    </source>
</evidence>
<keyword evidence="5 6" id="KW-0472">Membrane</keyword>
<dbReference type="AlphaFoldDB" id="A0A1G2JK87"/>
<gene>
    <name evidence="9" type="ORF">A2561_00900</name>
</gene>
<name>A0A1G2JK87_9BACT</name>
<dbReference type="Pfam" id="PF13567">
    <property type="entry name" value="DUF4131"/>
    <property type="match status" value="1"/>
</dbReference>
<evidence type="ECO:0000256" key="6">
    <source>
        <dbReference type="SAM" id="Phobius"/>
    </source>
</evidence>
<dbReference type="InterPro" id="IPR025405">
    <property type="entry name" value="DUF4131"/>
</dbReference>
<comment type="caution">
    <text evidence="9">The sequence shown here is derived from an EMBL/GenBank/DDBJ whole genome shotgun (WGS) entry which is preliminary data.</text>
</comment>
<evidence type="ECO:0000256" key="1">
    <source>
        <dbReference type="ARBA" id="ARBA00004651"/>
    </source>
</evidence>
<protein>
    <submittedName>
        <fullName evidence="9">Uncharacterized protein</fullName>
    </submittedName>
</protein>
<organism evidence="9 10">
    <name type="scientific">Candidatus Staskawiczbacteria bacterium RIFOXYD1_FULL_32_13</name>
    <dbReference type="NCBI Taxonomy" id="1802234"/>
    <lineage>
        <taxon>Bacteria</taxon>
        <taxon>Candidatus Staskawicziibacteriota</taxon>
    </lineage>
</organism>
<dbReference type="GO" id="GO:0005886">
    <property type="term" value="C:plasma membrane"/>
    <property type="evidence" value="ECO:0007669"/>
    <property type="project" value="UniProtKB-SubCell"/>
</dbReference>
<dbReference type="Pfam" id="PF03772">
    <property type="entry name" value="Competence"/>
    <property type="match status" value="1"/>
</dbReference>
<evidence type="ECO:0000256" key="4">
    <source>
        <dbReference type="ARBA" id="ARBA00022989"/>
    </source>
</evidence>
<evidence type="ECO:0000313" key="10">
    <source>
        <dbReference type="Proteomes" id="UP000178935"/>
    </source>
</evidence>
<dbReference type="PANTHER" id="PTHR30619">
    <property type="entry name" value="DNA INTERNALIZATION/COMPETENCE PROTEIN COMEC/REC2"/>
    <property type="match status" value="1"/>
</dbReference>
<dbReference type="InterPro" id="IPR004477">
    <property type="entry name" value="ComEC_N"/>
</dbReference>
<dbReference type="PANTHER" id="PTHR30619:SF1">
    <property type="entry name" value="RECOMBINATION PROTEIN 2"/>
    <property type="match status" value="1"/>
</dbReference>
<feature type="domain" description="DUF4131" evidence="8">
    <location>
        <begin position="2"/>
        <end position="111"/>
    </location>
</feature>
<dbReference type="InterPro" id="IPR052159">
    <property type="entry name" value="Competence_DNA_uptake"/>
</dbReference>
<evidence type="ECO:0000256" key="3">
    <source>
        <dbReference type="ARBA" id="ARBA00022692"/>
    </source>
</evidence>
<evidence type="ECO:0000256" key="2">
    <source>
        <dbReference type="ARBA" id="ARBA00022475"/>
    </source>
</evidence>
<sequence length="436" mass="49828">MCLGILRHQISLFNIENNNLIQLNDRQNEITLIGMIVKEPDNRDKVQRLKIKIDNFDGLVLVTKNRYPEYNYLDKIKITGKLKTPADFGDFNYKNYLLKDGIYSVMDFPRAELISSALAPRSLGEVGYEGVLFVKQKLRESIRQIYLPPESLVLEGTILGDSSMLTDELKNQLNITGLRHIIAVSGTHVVILSIILMYLFLMLGFWRGQAFYGAVSFIWLYILLTGLPASGIRAGILATLFLLAEKLGRQGHRERIIVLAGALMLLANPLLLFYDIGFQLSFLAVLGLIYLDSFIKNSLLKIARIKNEKLENFVGMISATLSAQIFTIPIMLYNFGNVSLIAPITNVLILPIVEPLMILGFLSSFVGIFSVTLAMIFFVPCYFLVYYFIKILDIFSQSWAMKTFENVHWLWVIFLYLIIIIFVAWIKKKERENKFY</sequence>
<reference evidence="9 10" key="1">
    <citation type="journal article" date="2016" name="Nat. Commun.">
        <title>Thousands of microbial genomes shed light on interconnected biogeochemical processes in an aquifer system.</title>
        <authorList>
            <person name="Anantharaman K."/>
            <person name="Brown C.T."/>
            <person name="Hug L.A."/>
            <person name="Sharon I."/>
            <person name="Castelle C.J."/>
            <person name="Probst A.J."/>
            <person name="Thomas B.C."/>
            <person name="Singh A."/>
            <person name="Wilkins M.J."/>
            <person name="Karaoz U."/>
            <person name="Brodie E.L."/>
            <person name="Williams K.H."/>
            <person name="Hubbard S.S."/>
            <person name="Banfield J.F."/>
        </authorList>
    </citation>
    <scope>NUCLEOTIDE SEQUENCE [LARGE SCALE GENOMIC DNA]</scope>
</reference>
<feature type="domain" description="ComEC/Rec2-related protein" evidence="7">
    <location>
        <begin position="158"/>
        <end position="428"/>
    </location>
</feature>
<evidence type="ECO:0000259" key="8">
    <source>
        <dbReference type="Pfam" id="PF13567"/>
    </source>
</evidence>
<feature type="transmembrane region" description="Helical" evidence="6">
    <location>
        <begin position="409"/>
        <end position="426"/>
    </location>
</feature>
<keyword evidence="2" id="KW-1003">Cell membrane</keyword>
<keyword evidence="4 6" id="KW-1133">Transmembrane helix</keyword>
<proteinExistence type="predicted"/>
<accession>A0A1G2JK87</accession>
<evidence type="ECO:0000256" key="5">
    <source>
        <dbReference type="ARBA" id="ARBA00023136"/>
    </source>
</evidence>
<feature type="transmembrane region" description="Helical" evidence="6">
    <location>
        <begin position="181"/>
        <end position="206"/>
    </location>
</feature>
<feature type="transmembrane region" description="Helical" evidence="6">
    <location>
        <begin position="366"/>
        <end position="389"/>
    </location>
</feature>